<accession>A0A8H4N3E2</accession>
<sequence>MASSVSISLVKYTFTDTPERPFKWHNEMGAGLTLTFSQPYLKVTLGKKTLNSFDMQKQVQETEETIRAMASSGIVPSNEALPISALVRPGQLALGMKYAKSSRTVRRMQFKFHSQDDLTIAQDLVERAGVRIYTSWGNNSRSTRRPFSNGRASSSTHKAHTDDSENYIVEQVRNATHSDGSRTLRSYAAQTQEMRDNLLNELFIECIEDDGFIALCQDVAANWRRIGLGLQ</sequence>
<dbReference type="OrthoDB" id="5360255at2759"/>
<name>A0A8H4N3E2_9PEZI</name>
<dbReference type="AlphaFoldDB" id="A0A8H4N3E2"/>
<protein>
    <submittedName>
        <fullName evidence="2">Uncharacterized protein</fullName>
    </submittedName>
</protein>
<dbReference type="EMBL" id="WWBZ02000016">
    <property type="protein sequence ID" value="KAF4309504.1"/>
    <property type="molecule type" value="Genomic_DNA"/>
</dbReference>
<evidence type="ECO:0000313" key="3">
    <source>
        <dbReference type="Proteomes" id="UP000572817"/>
    </source>
</evidence>
<gene>
    <name evidence="2" type="ORF">GTA08_BOTSDO01989</name>
</gene>
<keyword evidence="3" id="KW-1185">Reference proteome</keyword>
<evidence type="ECO:0000313" key="2">
    <source>
        <dbReference type="EMBL" id="KAF4309504.1"/>
    </source>
</evidence>
<dbReference type="Proteomes" id="UP000572817">
    <property type="component" value="Unassembled WGS sequence"/>
</dbReference>
<reference evidence="2" key="1">
    <citation type="submission" date="2020-04" db="EMBL/GenBank/DDBJ databases">
        <title>Genome Assembly and Annotation of Botryosphaeria dothidea sdau 11-99, a Latent Pathogen of Apple Fruit Ring Rot in China.</title>
        <authorList>
            <person name="Yu C."/>
            <person name="Diao Y."/>
            <person name="Lu Q."/>
            <person name="Zhao J."/>
            <person name="Cui S."/>
            <person name="Peng C."/>
            <person name="He B."/>
            <person name="Liu H."/>
        </authorList>
    </citation>
    <scope>NUCLEOTIDE SEQUENCE [LARGE SCALE GENOMIC DNA]</scope>
    <source>
        <strain evidence="2">Sdau11-99</strain>
    </source>
</reference>
<organism evidence="2 3">
    <name type="scientific">Botryosphaeria dothidea</name>
    <dbReference type="NCBI Taxonomy" id="55169"/>
    <lineage>
        <taxon>Eukaryota</taxon>
        <taxon>Fungi</taxon>
        <taxon>Dikarya</taxon>
        <taxon>Ascomycota</taxon>
        <taxon>Pezizomycotina</taxon>
        <taxon>Dothideomycetes</taxon>
        <taxon>Dothideomycetes incertae sedis</taxon>
        <taxon>Botryosphaeriales</taxon>
        <taxon>Botryosphaeriaceae</taxon>
        <taxon>Botryosphaeria</taxon>
    </lineage>
</organism>
<comment type="caution">
    <text evidence="2">The sequence shown here is derived from an EMBL/GenBank/DDBJ whole genome shotgun (WGS) entry which is preliminary data.</text>
</comment>
<feature type="region of interest" description="Disordered" evidence="1">
    <location>
        <begin position="140"/>
        <end position="166"/>
    </location>
</feature>
<evidence type="ECO:0000256" key="1">
    <source>
        <dbReference type="SAM" id="MobiDB-lite"/>
    </source>
</evidence>
<proteinExistence type="predicted"/>